<dbReference type="EMBL" id="SRMB01000007">
    <property type="protein sequence ID" value="TGE21136.1"/>
    <property type="molecule type" value="Genomic_DNA"/>
</dbReference>
<evidence type="ECO:0000256" key="4">
    <source>
        <dbReference type="ARBA" id="ARBA00023235"/>
    </source>
</evidence>
<dbReference type="PANTHER" id="PTHR43811">
    <property type="entry name" value="FKBP-TYPE PEPTIDYL-PROLYL CIS-TRANS ISOMERASE FKPA"/>
    <property type="match status" value="1"/>
</dbReference>
<feature type="chain" id="PRO_5021242754" description="Peptidyl-prolyl cis-trans isomerase" evidence="7">
    <location>
        <begin position="27"/>
        <end position="186"/>
    </location>
</feature>
<sequence>MKDLLTRSVFIRLAALLLALAPVLSACDTEPAAVKQAREHEEEYKKIDDKLIQDYFTRKGITSSNYQRTESGLYVVTVKEGSGQLIQKGNRVQVQYIGRFLKQEREDVVFDKSYGNRTLCECTEVVVGANSVIRGWEEALLLMKPGDEKRIFVPSYLAYGQYSSSPSIPNDEPLQFEMVISKVNLQ</sequence>
<accession>A0A4Z0PV28</accession>
<reference evidence="9 10" key="1">
    <citation type="submission" date="2019-04" db="EMBL/GenBank/DDBJ databases">
        <authorList>
            <person name="Feng G."/>
            <person name="Zhang J."/>
            <person name="Zhu H."/>
        </authorList>
    </citation>
    <scope>NUCLEOTIDE SEQUENCE [LARGE SCALE GENOMIC DNA]</scope>
    <source>
        <strain evidence="9 10">9PBR-1</strain>
    </source>
</reference>
<comment type="catalytic activity">
    <reaction evidence="1 5 6">
        <text>[protein]-peptidylproline (omega=180) = [protein]-peptidylproline (omega=0)</text>
        <dbReference type="Rhea" id="RHEA:16237"/>
        <dbReference type="Rhea" id="RHEA-COMP:10747"/>
        <dbReference type="Rhea" id="RHEA-COMP:10748"/>
        <dbReference type="ChEBI" id="CHEBI:83833"/>
        <dbReference type="ChEBI" id="CHEBI:83834"/>
        <dbReference type="EC" id="5.2.1.8"/>
    </reaction>
</comment>
<evidence type="ECO:0000256" key="3">
    <source>
        <dbReference type="ARBA" id="ARBA00023110"/>
    </source>
</evidence>
<dbReference type="OrthoDB" id="9814548at2"/>
<dbReference type="PANTHER" id="PTHR43811:SF19">
    <property type="entry name" value="39 KDA FK506-BINDING NUCLEAR PROTEIN"/>
    <property type="match status" value="1"/>
</dbReference>
<name>A0A4Z0PV28_9BACT</name>
<dbReference type="Pfam" id="PF00254">
    <property type="entry name" value="FKBP_C"/>
    <property type="match status" value="1"/>
</dbReference>
<protein>
    <recommendedName>
        <fullName evidence="6">Peptidyl-prolyl cis-trans isomerase</fullName>
        <ecNumber evidence="6">5.2.1.8</ecNumber>
    </recommendedName>
</protein>
<keyword evidence="10" id="KW-1185">Reference proteome</keyword>
<evidence type="ECO:0000259" key="8">
    <source>
        <dbReference type="PROSITE" id="PS50059"/>
    </source>
</evidence>
<dbReference type="InterPro" id="IPR046357">
    <property type="entry name" value="PPIase_dom_sf"/>
</dbReference>
<proteinExistence type="inferred from homology"/>
<dbReference type="AlphaFoldDB" id="A0A4Z0PV28"/>
<feature type="domain" description="PPIase FKBP-type" evidence="8">
    <location>
        <begin position="89"/>
        <end position="184"/>
    </location>
</feature>
<evidence type="ECO:0000313" key="10">
    <source>
        <dbReference type="Proteomes" id="UP000298471"/>
    </source>
</evidence>
<evidence type="ECO:0000256" key="1">
    <source>
        <dbReference type="ARBA" id="ARBA00000971"/>
    </source>
</evidence>
<keyword evidence="7" id="KW-0732">Signal</keyword>
<dbReference type="SUPFAM" id="SSF54534">
    <property type="entry name" value="FKBP-like"/>
    <property type="match status" value="1"/>
</dbReference>
<evidence type="ECO:0000256" key="7">
    <source>
        <dbReference type="SAM" id="SignalP"/>
    </source>
</evidence>
<dbReference type="PROSITE" id="PS50059">
    <property type="entry name" value="FKBP_PPIASE"/>
    <property type="match status" value="1"/>
</dbReference>
<comment type="caution">
    <text evidence="9">The sequence shown here is derived from an EMBL/GenBank/DDBJ whole genome shotgun (WGS) entry which is preliminary data.</text>
</comment>
<evidence type="ECO:0000256" key="6">
    <source>
        <dbReference type="RuleBase" id="RU003915"/>
    </source>
</evidence>
<dbReference type="EC" id="5.2.1.8" evidence="6"/>
<keyword evidence="3 5" id="KW-0697">Rotamase</keyword>
<evidence type="ECO:0000256" key="2">
    <source>
        <dbReference type="ARBA" id="ARBA00006577"/>
    </source>
</evidence>
<evidence type="ECO:0000256" key="5">
    <source>
        <dbReference type="PROSITE-ProRule" id="PRU00277"/>
    </source>
</evidence>
<comment type="similarity">
    <text evidence="2 6">Belongs to the FKBP-type PPIase family.</text>
</comment>
<dbReference type="PROSITE" id="PS51257">
    <property type="entry name" value="PROKAR_LIPOPROTEIN"/>
    <property type="match status" value="1"/>
</dbReference>
<feature type="signal peptide" evidence="7">
    <location>
        <begin position="1"/>
        <end position="26"/>
    </location>
</feature>
<dbReference type="Proteomes" id="UP000298471">
    <property type="component" value="Unassembled WGS sequence"/>
</dbReference>
<dbReference type="GO" id="GO:0003755">
    <property type="term" value="F:peptidyl-prolyl cis-trans isomerase activity"/>
    <property type="evidence" value="ECO:0007669"/>
    <property type="project" value="UniProtKB-UniRule"/>
</dbReference>
<organism evidence="9 10">
    <name type="scientific">Hymenobacter metallicola</name>
    <dbReference type="NCBI Taxonomy" id="2563114"/>
    <lineage>
        <taxon>Bacteria</taxon>
        <taxon>Pseudomonadati</taxon>
        <taxon>Bacteroidota</taxon>
        <taxon>Cytophagia</taxon>
        <taxon>Cytophagales</taxon>
        <taxon>Hymenobacteraceae</taxon>
        <taxon>Hymenobacter</taxon>
    </lineage>
</organism>
<gene>
    <name evidence="9" type="ORF">E5K02_24300</name>
</gene>
<dbReference type="InterPro" id="IPR001179">
    <property type="entry name" value="PPIase_FKBP_dom"/>
</dbReference>
<evidence type="ECO:0000313" key="9">
    <source>
        <dbReference type="EMBL" id="TGE21136.1"/>
    </source>
</evidence>
<dbReference type="RefSeq" id="WP_135398943.1">
    <property type="nucleotide sequence ID" value="NZ_SRMB01000007.1"/>
</dbReference>
<keyword evidence="4 5" id="KW-0413">Isomerase</keyword>
<dbReference type="Gene3D" id="3.10.50.40">
    <property type="match status" value="1"/>
</dbReference>